<keyword evidence="1" id="KW-1133">Transmembrane helix</keyword>
<evidence type="ECO:0000313" key="3">
    <source>
        <dbReference type="Proteomes" id="UP000011083"/>
    </source>
</evidence>
<keyword evidence="3" id="KW-1185">Reference proteome</keyword>
<dbReference type="RefSeq" id="XP_004332866.1">
    <property type="nucleotide sequence ID" value="XM_004332818.1"/>
</dbReference>
<dbReference type="Proteomes" id="UP000011083">
    <property type="component" value="Unassembled WGS sequence"/>
</dbReference>
<proteinExistence type="predicted"/>
<dbReference type="AlphaFoldDB" id="L8GDQ8"/>
<sequence>MGKSQGQQEKIPSKKRKIAIAKQNKTEVEFVNKIFPFIVAAMVGAFLVAIVLLFIKASASAPDAAKDLIEGAVDQAAAAAGLD</sequence>
<accession>L8GDQ8</accession>
<protein>
    <submittedName>
        <fullName evidence="2">Uncharacterized protein</fullName>
    </submittedName>
</protein>
<dbReference type="GeneID" id="14911256"/>
<feature type="transmembrane region" description="Helical" evidence="1">
    <location>
        <begin position="34"/>
        <end position="55"/>
    </location>
</feature>
<dbReference type="VEuPathDB" id="AmoebaDB:ACA1_180650"/>
<organism evidence="2 3">
    <name type="scientific">Acanthamoeba castellanii (strain ATCC 30010 / Neff)</name>
    <dbReference type="NCBI Taxonomy" id="1257118"/>
    <lineage>
        <taxon>Eukaryota</taxon>
        <taxon>Amoebozoa</taxon>
        <taxon>Discosea</taxon>
        <taxon>Longamoebia</taxon>
        <taxon>Centramoebida</taxon>
        <taxon>Acanthamoebidae</taxon>
        <taxon>Acanthamoeba</taxon>
    </lineage>
</organism>
<reference evidence="2 3" key="1">
    <citation type="journal article" date="2013" name="Genome Biol.">
        <title>Genome of Acanthamoeba castellanii highlights extensive lateral gene transfer and early evolution of tyrosine kinase signaling.</title>
        <authorList>
            <person name="Clarke M."/>
            <person name="Lohan A.J."/>
            <person name="Liu B."/>
            <person name="Lagkouvardos I."/>
            <person name="Roy S."/>
            <person name="Zafar N."/>
            <person name="Bertelli C."/>
            <person name="Schilde C."/>
            <person name="Kianianmomeni A."/>
            <person name="Burglin T.R."/>
            <person name="Frech C."/>
            <person name="Turcotte B."/>
            <person name="Kopec K.O."/>
            <person name="Synnott J.M."/>
            <person name="Choo C."/>
            <person name="Paponov I."/>
            <person name="Finkler A."/>
            <person name="Soon Heng Tan C."/>
            <person name="Hutchins A.P."/>
            <person name="Weinmeier T."/>
            <person name="Rattei T."/>
            <person name="Chu J.S."/>
            <person name="Gimenez G."/>
            <person name="Irimia M."/>
            <person name="Rigden D.J."/>
            <person name="Fitzpatrick D.A."/>
            <person name="Lorenzo-Morales J."/>
            <person name="Bateman A."/>
            <person name="Chiu C.H."/>
            <person name="Tang P."/>
            <person name="Hegemann P."/>
            <person name="Fromm H."/>
            <person name="Raoult D."/>
            <person name="Greub G."/>
            <person name="Miranda-Saavedra D."/>
            <person name="Chen N."/>
            <person name="Nash P."/>
            <person name="Ginger M.L."/>
            <person name="Horn M."/>
            <person name="Schaap P."/>
            <person name="Caler L."/>
            <person name="Loftus B."/>
        </authorList>
    </citation>
    <scope>NUCLEOTIDE SEQUENCE [LARGE SCALE GENOMIC DNA]</scope>
    <source>
        <strain evidence="2 3">Neff</strain>
    </source>
</reference>
<evidence type="ECO:0000256" key="1">
    <source>
        <dbReference type="SAM" id="Phobius"/>
    </source>
</evidence>
<keyword evidence="1" id="KW-0472">Membrane</keyword>
<evidence type="ECO:0000313" key="2">
    <source>
        <dbReference type="EMBL" id="ELR10853.1"/>
    </source>
</evidence>
<name>L8GDQ8_ACACF</name>
<dbReference type="KEGG" id="acan:ACA1_180650"/>
<dbReference type="EMBL" id="KB008172">
    <property type="protein sequence ID" value="ELR10853.1"/>
    <property type="molecule type" value="Genomic_DNA"/>
</dbReference>
<gene>
    <name evidence="2" type="ORF">ACA1_180650</name>
</gene>
<keyword evidence="1" id="KW-0812">Transmembrane</keyword>